<dbReference type="InterPro" id="IPR058031">
    <property type="entry name" value="AAA_lid_NorR"/>
</dbReference>
<protein>
    <submittedName>
        <fullName evidence="9">Sigma-54-dependent Fis family transcriptional regulator</fullName>
    </submittedName>
</protein>
<dbReference type="SMART" id="SM00448">
    <property type="entry name" value="REC"/>
    <property type="match status" value="1"/>
</dbReference>
<keyword evidence="5" id="KW-0804">Transcription</keyword>
<dbReference type="InterPro" id="IPR003593">
    <property type="entry name" value="AAA+_ATPase"/>
</dbReference>
<organism evidence="9 10">
    <name type="scientific">Marinospirillum insulare</name>
    <dbReference type="NCBI Taxonomy" id="217169"/>
    <lineage>
        <taxon>Bacteria</taxon>
        <taxon>Pseudomonadati</taxon>
        <taxon>Pseudomonadota</taxon>
        <taxon>Gammaproteobacteria</taxon>
        <taxon>Oceanospirillales</taxon>
        <taxon>Oceanospirillaceae</taxon>
        <taxon>Marinospirillum</taxon>
    </lineage>
</organism>
<sequence length="449" mass="49511">MHPILIVEDDADLREALEDTLSLEGWSYISAENGQEALLKMKKQPVSLVVSDVSMPVMDGHQLLNAIQESWQGIPVVLMTAFGSIDQAVEAMRQGVADYLVKPFDPEVLVKVIKPLLDAQSGSKQASPDQPLVEDPASRELLQLASRVAKSDASVMIGGESGTGKEVLARFIHNESGRSAKPFIAINCAAIPESLLEATLFGYEKGAFTGASASTAGKFEQADGGTLLLDEITEMPLELQAKLLRVLQEQEVERLGGRKVLKLDVRVLATSNRNLKQAVADGLFREDLYYRLNVFPLAWPPLRSRPADIVPLANFLIAKHAQRMGVKKLPALHPEAVKRLKEHSWPGNVRELENVVQRALILATGDKITLQSLVIEADVSVPLEEPKAELTGEALKDDLWEQEQQMILEALKQESGRKKETAERLGISPRTLRYKLARMREEGCLDQNL</sequence>
<evidence type="ECO:0000313" key="10">
    <source>
        <dbReference type="Proteomes" id="UP001156682"/>
    </source>
</evidence>
<reference evidence="10" key="1">
    <citation type="journal article" date="2019" name="Int. J. Syst. Evol. Microbiol.">
        <title>The Global Catalogue of Microorganisms (GCM) 10K type strain sequencing project: providing services to taxonomists for standard genome sequencing and annotation.</title>
        <authorList>
            <consortium name="The Broad Institute Genomics Platform"/>
            <consortium name="The Broad Institute Genome Sequencing Center for Infectious Disease"/>
            <person name="Wu L."/>
            <person name="Ma J."/>
        </authorList>
    </citation>
    <scope>NUCLEOTIDE SEQUENCE [LARGE SCALE GENOMIC DNA]</scope>
    <source>
        <strain evidence="10">NBRC 100033</strain>
    </source>
</reference>
<dbReference type="Gene3D" id="1.10.8.60">
    <property type="match status" value="1"/>
</dbReference>
<accession>A0ABQ6A0D9</accession>
<evidence type="ECO:0000259" key="8">
    <source>
        <dbReference type="PROSITE" id="PS50110"/>
    </source>
</evidence>
<dbReference type="InterPro" id="IPR027417">
    <property type="entry name" value="P-loop_NTPase"/>
</dbReference>
<dbReference type="SUPFAM" id="SSF46689">
    <property type="entry name" value="Homeodomain-like"/>
    <property type="match status" value="1"/>
</dbReference>
<feature type="domain" description="Response regulatory" evidence="8">
    <location>
        <begin position="3"/>
        <end position="117"/>
    </location>
</feature>
<dbReference type="Proteomes" id="UP001156682">
    <property type="component" value="Unassembled WGS sequence"/>
</dbReference>
<dbReference type="InterPro" id="IPR025944">
    <property type="entry name" value="Sigma_54_int_dom_CS"/>
</dbReference>
<comment type="caution">
    <text evidence="9">The sequence shown here is derived from an EMBL/GenBank/DDBJ whole genome shotgun (WGS) entry which is preliminary data.</text>
</comment>
<evidence type="ECO:0000256" key="5">
    <source>
        <dbReference type="ARBA" id="ARBA00023163"/>
    </source>
</evidence>
<dbReference type="Gene3D" id="3.40.50.300">
    <property type="entry name" value="P-loop containing nucleotide triphosphate hydrolases"/>
    <property type="match status" value="1"/>
</dbReference>
<keyword evidence="2" id="KW-0067">ATP-binding</keyword>
<dbReference type="PROSITE" id="PS50110">
    <property type="entry name" value="RESPONSE_REGULATORY"/>
    <property type="match status" value="1"/>
</dbReference>
<feature type="modified residue" description="4-aspartylphosphate" evidence="6">
    <location>
        <position position="52"/>
    </location>
</feature>
<dbReference type="PROSITE" id="PS00688">
    <property type="entry name" value="SIGMA54_INTERACT_3"/>
    <property type="match status" value="1"/>
</dbReference>
<dbReference type="RefSeq" id="WP_027850034.1">
    <property type="nucleotide sequence ID" value="NZ_BSOR01000016.1"/>
</dbReference>
<dbReference type="SUPFAM" id="SSF52540">
    <property type="entry name" value="P-loop containing nucleoside triphosphate hydrolases"/>
    <property type="match status" value="1"/>
</dbReference>
<dbReference type="Pfam" id="PF00072">
    <property type="entry name" value="Response_reg"/>
    <property type="match status" value="1"/>
</dbReference>
<dbReference type="InterPro" id="IPR025943">
    <property type="entry name" value="Sigma_54_int_dom_ATP-bd_2"/>
</dbReference>
<proteinExistence type="predicted"/>
<feature type="domain" description="Sigma-54 factor interaction" evidence="7">
    <location>
        <begin position="131"/>
        <end position="361"/>
    </location>
</feature>
<dbReference type="EMBL" id="BSOR01000016">
    <property type="protein sequence ID" value="GLR63723.1"/>
    <property type="molecule type" value="Genomic_DNA"/>
</dbReference>
<dbReference type="InterPro" id="IPR001789">
    <property type="entry name" value="Sig_transdc_resp-reg_receiver"/>
</dbReference>
<dbReference type="InterPro" id="IPR002197">
    <property type="entry name" value="HTH_Fis"/>
</dbReference>
<dbReference type="Gene3D" id="1.10.10.60">
    <property type="entry name" value="Homeodomain-like"/>
    <property type="match status" value="1"/>
</dbReference>
<evidence type="ECO:0000256" key="2">
    <source>
        <dbReference type="ARBA" id="ARBA00022840"/>
    </source>
</evidence>
<evidence type="ECO:0000259" key="7">
    <source>
        <dbReference type="PROSITE" id="PS50045"/>
    </source>
</evidence>
<dbReference type="SMART" id="SM00382">
    <property type="entry name" value="AAA"/>
    <property type="match status" value="1"/>
</dbReference>
<evidence type="ECO:0000256" key="4">
    <source>
        <dbReference type="ARBA" id="ARBA00023125"/>
    </source>
</evidence>
<keyword evidence="1" id="KW-0547">Nucleotide-binding</keyword>
<keyword evidence="6" id="KW-0597">Phosphoprotein</keyword>
<dbReference type="Gene3D" id="3.40.50.2300">
    <property type="match status" value="1"/>
</dbReference>
<dbReference type="Pfam" id="PF02954">
    <property type="entry name" value="HTH_8"/>
    <property type="match status" value="1"/>
</dbReference>
<evidence type="ECO:0000256" key="6">
    <source>
        <dbReference type="PROSITE-ProRule" id="PRU00169"/>
    </source>
</evidence>
<evidence type="ECO:0000256" key="3">
    <source>
        <dbReference type="ARBA" id="ARBA00023015"/>
    </source>
</evidence>
<dbReference type="PANTHER" id="PTHR32071">
    <property type="entry name" value="TRANSCRIPTIONAL REGULATORY PROTEIN"/>
    <property type="match status" value="1"/>
</dbReference>
<dbReference type="Pfam" id="PF25601">
    <property type="entry name" value="AAA_lid_14"/>
    <property type="match status" value="1"/>
</dbReference>
<gene>
    <name evidence="9" type="primary">fleR</name>
    <name evidence="9" type="ORF">GCM10007878_11580</name>
</gene>
<dbReference type="InterPro" id="IPR009057">
    <property type="entry name" value="Homeodomain-like_sf"/>
</dbReference>
<dbReference type="PRINTS" id="PR01590">
    <property type="entry name" value="HTHFIS"/>
</dbReference>
<keyword evidence="10" id="KW-1185">Reference proteome</keyword>
<keyword evidence="3" id="KW-0805">Transcription regulation</keyword>
<dbReference type="InterPro" id="IPR011006">
    <property type="entry name" value="CheY-like_superfamily"/>
</dbReference>
<evidence type="ECO:0000256" key="1">
    <source>
        <dbReference type="ARBA" id="ARBA00022741"/>
    </source>
</evidence>
<dbReference type="PROSITE" id="PS00676">
    <property type="entry name" value="SIGMA54_INTERACT_2"/>
    <property type="match status" value="1"/>
</dbReference>
<dbReference type="Pfam" id="PF00158">
    <property type="entry name" value="Sigma54_activat"/>
    <property type="match status" value="1"/>
</dbReference>
<dbReference type="SUPFAM" id="SSF52172">
    <property type="entry name" value="CheY-like"/>
    <property type="match status" value="1"/>
</dbReference>
<dbReference type="PROSITE" id="PS50045">
    <property type="entry name" value="SIGMA54_INTERACT_4"/>
    <property type="match status" value="1"/>
</dbReference>
<name>A0ABQ6A0D9_9GAMM</name>
<dbReference type="PROSITE" id="PS00675">
    <property type="entry name" value="SIGMA54_INTERACT_1"/>
    <property type="match status" value="1"/>
</dbReference>
<evidence type="ECO:0000313" key="9">
    <source>
        <dbReference type="EMBL" id="GLR63723.1"/>
    </source>
</evidence>
<keyword evidence="4" id="KW-0238">DNA-binding</keyword>
<dbReference type="InterPro" id="IPR025662">
    <property type="entry name" value="Sigma_54_int_dom_ATP-bd_1"/>
</dbReference>
<dbReference type="PANTHER" id="PTHR32071:SF21">
    <property type="entry name" value="TRANSCRIPTIONAL REGULATORY PROTEIN FLGR"/>
    <property type="match status" value="1"/>
</dbReference>
<dbReference type="InterPro" id="IPR002078">
    <property type="entry name" value="Sigma_54_int"/>
</dbReference>
<dbReference type="CDD" id="cd00009">
    <property type="entry name" value="AAA"/>
    <property type="match status" value="1"/>
</dbReference>